<dbReference type="InterPro" id="IPR008333">
    <property type="entry name" value="Cbr1-like_FAD-bd_dom"/>
</dbReference>
<dbReference type="GO" id="GO:0016491">
    <property type="term" value="F:oxidoreductase activity"/>
    <property type="evidence" value="ECO:0007669"/>
    <property type="project" value="UniProtKB-KW"/>
</dbReference>
<dbReference type="GO" id="GO:0046872">
    <property type="term" value="F:metal ion binding"/>
    <property type="evidence" value="ECO:0007669"/>
    <property type="project" value="UniProtKB-KW"/>
</dbReference>
<dbReference type="Pfam" id="PF00111">
    <property type="entry name" value="Fer2"/>
    <property type="match status" value="1"/>
</dbReference>
<reference evidence="11" key="1">
    <citation type="journal article" date="2014" name="Int. J. Syst. Evol. Microbiol.">
        <title>Complete genome sequence of Corynebacterium casei LMG S-19264T (=DSM 44701T), isolated from a smear-ripened cheese.</title>
        <authorList>
            <consortium name="US DOE Joint Genome Institute (JGI-PGF)"/>
            <person name="Walter F."/>
            <person name="Albersmeier A."/>
            <person name="Kalinowski J."/>
            <person name="Ruckert C."/>
        </authorList>
    </citation>
    <scope>NUCLEOTIDE SEQUENCE</scope>
    <source>
        <strain evidence="11">CGMCC 1.15958</strain>
    </source>
</reference>
<feature type="domain" description="2Fe-2S ferredoxin-type" evidence="9">
    <location>
        <begin position="265"/>
        <end position="353"/>
    </location>
</feature>
<gene>
    <name evidence="11" type="primary">paaE</name>
    <name evidence="11" type="ORF">GCM10011514_17410</name>
</gene>
<dbReference type="InterPro" id="IPR017938">
    <property type="entry name" value="Riboflavin_synthase-like_b-brl"/>
</dbReference>
<dbReference type="CDD" id="cd00207">
    <property type="entry name" value="fer2"/>
    <property type="match status" value="1"/>
</dbReference>
<evidence type="ECO:0000256" key="8">
    <source>
        <dbReference type="ARBA" id="ARBA00023014"/>
    </source>
</evidence>
<evidence type="ECO:0000256" key="7">
    <source>
        <dbReference type="ARBA" id="ARBA00023004"/>
    </source>
</evidence>
<comment type="caution">
    <text evidence="11">The sequence shown here is derived from an EMBL/GenBank/DDBJ whole genome shotgun (WGS) entry which is preliminary data.</text>
</comment>
<dbReference type="SUPFAM" id="SSF63380">
    <property type="entry name" value="Riboflavin synthase domain-like"/>
    <property type="match status" value="1"/>
</dbReference>
<keyword evidence="3" id="KW-0001">2Fe-2S</keyword>
<dbReference type="InterPro" id="IPR039261">
    <property type="entry name" value="FNR_nucleotide-bd"/>
</dbReference>
<keyword evidence="8" id="KW-0411">Iron-sulfur</keyword>
<name>A0A917DN75_9BACT</name>
<evidence type="ECO:0000313" key="11">
    <source>
        <dbReference type="EMBL" id="GGD53763.1"/>
    </source>
</evidence>
<evidence type="ECO:0000256" key="1">
    <source>
        <dbReference type="ARBA" id="ARBA00001974"/>
    </source>
</evidence>
<dbReference type="InterPro" id="IPR001433">
    <property type="entry name" value="OxRdtase_FAD/NAD-bd"/>
</dbReference>
<dbReference type="RefSeq" id="WP_188765674.1">
    <property type="nucleotide sequence ID" value="NZ_BMKK01000003.1"/>
</dbReference>
<dbReference type="PANTHER" id="PTHR47354">
    <property type="entry name" value="NADH OXIDOREDUCTASE HCR"/>
    <property type="match status" value="1"/>
</dbReference>
<keyword evidence="7" id="KW-0408">Iron</keyword>
<protein>
    <submittedName>
        <fullName evidence="11">Flavodoxin reductase</fullName>
    </submittedName>
</protein>
<keyword evidence="12" id="KW-1185">Reference proteome</keyword>
<proteinExistence type="predicted"/>
<dbReference type="PRINTS" id="PR00371">
    <property type="entry name" value="FPNCR"/>
</dbReference>
<dbReference type="PANTHER" id="PTHR47354:SF8">
    <property type="entry name" value="1,2-PHENYLACETYL-COA EPOXIDASE, SUBUNIT E"/>
    <property type="match status" value="1"/>
</dbReference>
<evidence type="ECO:0000313" key="12">
    <source>
        <dbReference type="Proteomes" id="UP000609064"/>
    </source>
</evidence>
<dbReference type="AlphaFoldDB" id="A0A917DN75"/>
<dbReference type="SUPFAM" id="SSF52343">
    <property type="entry name" value="Ferredoxin reductase-like, C-terminal NADP-linked domain"/>
    <property type="match status" value="1"/>
</dbReference>
<dbReference type="InterPro" id="IPR036010">
    <property type="entry name" value="2Fe-2S_ferredoxin-like_sf"/>
</dbReference>
<evidence type="ECO:0000259" key="9">
    <source>
        <dbReference type="PROSITE" id="PS51085"/>
    </source>
</evidence>
<dbReference type="GO" id="GO:0051537">
    <property type="term" value="F:2 iron, 2 sulfur cluster binding"/>
    <property type="evidence" value="ECO:0007669"/>
    <property type="project" value="UniProtKB-KW"/>
</dbReference>
<dbReference type="Gene3D" id="3.40.50.80">
    <property type="entry name" value="Nucleotide-binding domain of ferredoxin-NADP reductase (FNR) module"/>
    <property type="match status" value="1"/>
</dbReference>
<dbReference type="Proteomes" id="UP000609064">
    <property type="component" value="Unassembled WGS sequence"/>
</dbReference>
<organism evidence="11 12">
    <name type="scientific">Emticicia aquatilis</name>
    <dbReference type="NCBI Taxonomy" id="1537369"/>
    <lineage>
        <taxon>Bacteria</taxon>
        <taxon>Pseudomonadati</taxon>
        <taxon>Bacteroidota</taxon>
        <taxon>Cytophagia</taxon>
        <taxon>Cytophagales</taxon>
        <taxon>Leadbetterellaceae</taxon>
        <taxon>Emticicia</taxon>
    </lineage>
</organism>
<keyword evidence="5" id="KW-0274">FAD</keyword>
<sequence>MSLKTYFLQVKEVVQETADSVTIYFWHPLSEQIKYKAGQFITIIVPAGEGGKKVRRSYSMSTSPHSDTAIGVTVKRVEGGLVSNYLNDNVKVGDFLEVLEPLGNFFVEPDADKTRHLVLFAAGSGITPMMSITKSVLKMEPNSRVTIIYGNRSEETIIFKSKLEELEAQYGSRLVVHHLLSRPSSVWVGKCGRINQGAAIRIMKEADTDFVKDNFYLCGPVGMMEDVIAGLGIYNVSKDRIHKENFHTVMVEGEAEETDESLQTQTVKVKYNGDEYEFEVKPHQTILEAALDLDIDLPYSCQAGMCTACMGTCTEGKVKLDEEDGLTEKELKRGLILTCVAHPISKGVVIEID</sequence>
<evidence type="ECO:0000256" key="3">
    <source>
        <dbReference type="ARBA" id="ARBA00022714"/>
    </source>
</evidence>
<dbReference type="InterPro" id="IPR012675">
    <property type="entry name" value="Beta-grasp_dom_sf"/>
</dbReference>
<comment type="cofactor">
    <cofactor evidence="1">
        <name>FAD</name>
        <dbReference type="ChEBI" id="CHEBI:57692"/>
    </cofactor>
</comment>
<dbReference type="PRINTS" id="PR00410">
    <property type="entry name" value="PHEHYDRXLASE"/>
</dbReference>
<reference evidence="11" key="2">
    <citation type="submission" date="2020-09" db="EMBL/GenBank/DDBJ databases">
        <authorList>
            <person name="Sun Q."/>
            <person name="Zhou Y."/>
        </authorList>
    </citation>
    <scope>NUCLEOTIDE SEQUENCE</scope>
    <source>
        <strain evidence="11">CGMCC 1.15958</strain>
    </source>
</reference>
<dbReference type="Gene3D" id="3.10.20.30">
    <property type="match status" value="1"/>
</dbReference>
<keyword evidence="4" id="KW-0479">Metal-binding</keyword>
<evidence type="ECO:0000256" key="2">
    <source>
        <dbReference type="ARBA" id="ARBA00022630"/>
    </source>
</evidence>
<feature type="domain" description="FAD-binding FR-type" evidence="10">
    <location>
        <begin position="3"/>
        <end position="108"/>
    </location>
</feature>
<dbReference type="Pfam" id="PF00175">
    <property type="entry name" value="NAD_binding_1"/>
    <property type="match status" value="1"/>
</dbReference>
<evidence type="ECO:0000256" key="5">
    <source>
        <dbReference type="ARBA" id="ARBA00022827"/>
    </source>
</evidence>
<evidence type="ECO:0000256" key="4">
    <source>
        <dbReference type="ARBA" id="ARBA00022723"/>
    </source>
</evidence>
<evidence type="ECO:0000259" key="10">
    <source>
        <dbReference type="PROSITE" id="PS51384"/>
    </source>
</evidence>
<dbReference type="EMBL" id="BMKK01000003">
    <property type="protein sequence ID" value="GGD53763.1"/>
    <property type="molecule type" value="Genomic_DNA"/>
</dbReference>
<dbReference type="InterPro" id="IPR050415">
    <property type="entry name" value="MRET"/>
</dbReference>
<keyword evidence="2" id="KW-0285">Flavoprotein</keyword>
<dbReference type="CDD" id="cd06214">
    <property type="entry name" value="PA_degradation_oxidoreductase_like"/>
    <property type="match status" value="1"/>
</dbReference>
<dbReference type="Pfam" id="PF00970">
    <property type="entry name" value="FAD_binding_6"/>
    <property type="match status" value="1"/>
</dbReference>
<dbReference type="Gene3D" id="2.40.30.10">
    <property type="entry name" value="Translation factors"/>
    <property type="match status" value="1"/>
</dbReference>
<dbReference type="InterPro" id="IPR001041">
    <property type="entry name" value="2Fe-2S_ferredoxin-type"/>
</dbReference>
<dbReference type="PROSITE" id="PS00197">
    <property type="entry name" value="2FE2S_FER_1"/>
    <property type="match status" value="1"/>
</dbReference>
<dbReference type="InterPro" id="IPR017927">
    <property type="entry name" value="FAD-bd_FR_type"/>
</dbReference>
<keyword evidence="6" id="KW-0560">Oxidoreductase</keyword>
<evidence type="ECO:0000256" key="6">
    <source>
        <dbReference type="ARBA" id="ARBA00023002"/>
    </source>
</evidence>
<dbReference type="SUPFAM" id="SSF54292">
    <property type="entry name" value="2Fe-2S ferredoxin-like"/>
    <property type="match status" value="1"/>
</dbReference>
<dbReference type="PROSITE" id="PS51085">
    <property type="entry name" value="2FE2S_FER_2"/>
    <property type="match status" value="1"/>
</dbReference>
<dbReference type="InterPro" id="IPR001709">
    <property type="entry name" value="Flavoprot_Pyr_Nucl_cyt_Rdtase"/>
</dbReference>
<accession>A0A917DN75</accession>
<dbReference type="InterPro" id="IPR006058">
    <property type="entry name" value="2Fe2S_fd_BS"/>
</dbReference>
<dbReference type="PROSITE" id="PS51384">
    <property type="entry name" value="FAD_FR"/>
    <property type="match status" value="1"/>
</dbReference>
<dbReference type="GO" id="GO:0050660">
    <property type="term" value="F:flavin adenine dinucleotide binding"/>
    <property type="evidence" value="ECO:0007669"/>
    <property type="project" value="TreeGrafter"/>
</dbReference>